<dbReference type="Gene3D" id="1.10.1200.30">
    <property type="match status" value="1"/>
</dbReference>
<proteinExistence type="predicted"/>
<dbReference type="PANTHER" id="PTHR40389:SF3">
    <property type="entry name" value="IGE-BINDING PROTEIN"/>
    <property type="match status" value="1"/>
</dbReference>
<comment type="caution">
    <text evidence="3">The sequence shown here is derived from an EMBL/GenBank/DDBJ whole genome shotgun (WGS) entry which is preliminary data.</text>
</comment>
<sequence length="482" mass="50426">MALWKQCDNVLRSYKSSEAPVNACSSLEEFSSSDAEAEEEELLSEAEAGSESDWGEEFSLSPQDAVLEDVSIPVSELGSPGGADGALGQLVPADGLLGGGPWAFGEGPQAFGEPVTVAMPAAPASPAPPIPAPTRRRSGGGSPSLCAFLALGGGEESQALHAPLLELDAVTTQCPHCGRVTKYPIGTVAEPGAALPGAAPVEVPVEAGEAPEGQALIDLLLDPVPVGGQSIPPCTGWAAPPVGFRATGGTMLGLYHGKPCMDLRDTVGKHGLGCAEIMQVLRVFGSDTLPPYDIRNLAHILLPPVEYDIFESKWAQLAHTVVMQNTALGQQDPRHVIGMEELLRTGSFADPKKQVVFDPLVLEQCTKTGMAAVVQTIEMAAPQDSFVTVVQGAEETFLQFAGRLTASVERQVDDPTVRTLLLKQLERSNCNAECRKIIETLPGNPSVLQMAEACAKVGTTGCKVAAVAAALQPAWNWLQGGQ</sequence>
<dbReference type="Proteomes" id="UP000796761">
    <property type="component" value="Unassembled WGS sequence"/>
</dbReference>
<dbReference type="SUPFAM" id="SSF47943">
    <property type="entry name" value="Retrovirus capsid protein, N-terminal core domain"/>
    <property type="match status" value="1"/>
</dbReference>
<dbReference type="InterPro" id="IPR008919">
    <property type="entry name" value="Retrov_capsid_N"/>
</dbReference>
<dbReference type="Pfam" id="PF19317">
    <property type="entry name" value="Gag_p24_C"/>
    <property type="match status" value="1"/>
</dbReference>
<organism evidence="3 4">
    <name type="scientific">Zosterops borbonicus</name>
    <dbReference type="NCBI Taxonomy" id="364589"/>
    <lineage>
        <taxon>Eukaryota</taxon>
        <taxon>Metazoa</taxon>
        <taxon>Chordata</taxon>
        <taxon>Craniata</taxon>
        <taxon>Vertebrata</taxon>
        <taxon>Euteleostomi</taxon>
        <taxon>Archelosauria</taxon>
        <taxon>Archosauria</taxon>
        <taxon>Dinosauria</taxon>
        <taxon>Saurischia</taxon>
        <taxon>Theropoda</taxon>
        <taxon>Coelurosauria</taxon>
        <taxon>Aves</taxon>
        <taxon>Neognathae</taxon>
        <taxon>Neoaves</taxon>
        <taxon>Telluraves</taxon>
        <taxon>Australaves</taxon>
        <taxon>Passeriformes</taxon>
        <taxon>Sylvioidea</taxon>
        <taxon>Zosteropidae</taxon>
        <taxon>Zosterops</taxon>
    </lineage>
</organism>
<accession>A0A8K1FY04</accession>
<name>A0A8K1FY04_9PASS</name>
<dbReference type="InterPro" id="IPR008916">
    <property type="entry name" value="Retrov_capsid_C"/>
</dbReference>
<dbReference type="GO" id="GO:0016032">
    <property type="term" value="P:viral process"/>
    <property type="evidence" value="ECO:0007669"/>
    <property type="project" value="InterPro"/>
</dbReference>
<dbReference type="PANTHER" id="PTHR40389">
    <property type="entry name" value="ENDOGENOUS RETROVIRUS GROUP K MEMBER 24 GAG POLYPROTEIN-RELATED"/>
    <property type="match status" value="1"/>
</dbReference>
<evidence type="ECO:0000256" key="1">
    <source>
        <dbReference type="SAM" id="MobiDB-lite"/>
    </source>
</evidence>
<dbReference type="Pfam" id="PF00607">
    <property type="entry name" value="Gag_p24"/>
    <property type="match status" value="1"/>
</dbReference>
<dbReference type="SUPFAM" id="SSF47353">
    <property type="entry name" value="Retrovirus capsid dimerization domain-like"/>
    <property type="match status" value="1"/>
</dbReference>
<dbReference type="EMBL" id="SWJQ01001827">
    <property type="protein sequence ID" value="TRZ07330.1"/>
    <property type="molecule type" value="Genomic_DNA"/>
</dbReference>
<gene>
    <name evidence="3" type="ORF">HGM15179_019782</name>
</gene>
<feature type="domain" description="Retroviral nucleocapsid Gag protein p24 C-terminal" evidence="2">
    <location>
        <begin position="383"/>
        <end position="447"/>
    </location>
</feature>
<evidence type="ECO:0000313" key="3">
    <source>
        <dbReference type="EMBL" id="TRZ07330.1"/>
    </source>
</evidence>
<dbReference type="InterPro" id="IPR050195">
    <property type="entry name" value="Primate_lentivir_Gag_pol-like"/>
</dbReference>
<protein>
    <recommendedName>
        <fullName evidence="2">Retroviral nucleocapsid Gag protein p24 C-terminal domain-containing protein</fullName>
    </recommendedName>
</protein>
<keyword evidence="4" id="KW-1185">Reference proteome</keyword>
<dbReference type="Gene3D" id="1.10.375.10">
    <property type="entry name" value="Human Immunodeficiency Virus Type 1 Capsid Protein"/>
    <property type="match status" value="1"/>
</dbReference>
<dbReference type="InterPro" id="IPR045345">
    <property type="entry name" value="Gag_p24_C"/>
</dbReference>
<dbReference type="OrthoDB" id="9398474at2759"/>
<feature type="compositionally biased region" description="Acidic residues" evidence="1">
    <location>
        <begin position="35"/>
        <end position="56"/>
    </location>
</feature>
<reference evidence="3" key="1">
    <citation type="submission" date="2019-04" db="EMBL/GenBank/DDBJ databases">
        <title>Genome assembly of Zosterops borbonicus 15179.</title>
        <authorList>
            <person name="Leroy T."/>
            <person name="Anselmetti Y."/>
            <person name="Tilak M.-K."/>
            <person name="Nabholz B."/>
        </authorList>
    </citation>
    <scope>NUCLEOTIDE SEQUENCE</scope>
    <source>
        <strain evidence="3">HGM_15179</strain>
        <tissue evidence="3">Muscle</tissue>
    </source>
</reference>
<evidence type="ECO:0000313" key="4">
    <source>
        <dbReference type="Proteomes" id="UP000796761"/>
    </source>
</evidence>
<dbReference type="AlphaFoldDB" id="A0A8K1FY04"/>
<feature type="region of interest" description="Disordered" evidence="1">
    <location>
        <begin position="30"/>
        <end position="62"/>
    </location>
</feature>
<evidence type="ECO:0000259" key="2">
    <source>
        <dbReference type="Pfam" id="PF19317"/>
    </source>
</evidence>